<evidence type="ECO:0000313" key="2">
    <source>
        <dbReference type="Proteomes" id="UP000000226"/>
    </source>
</evidence>
<evidence type="ECO:0000313" key="1">
    <source>
        <dbReference type="EMBL" id="ESW25976.1"/>
    </source>
</evidence>
<gene>
    <name evidence="1" type="ORF">PHAVU_003G081200g</name>
</gene>
<dbReference type="Gramene" id="ESW25976">
    <property type="protein sequence ID" value="ESW25976"/>
    <property type="gene ID" value="PHAVU_003G081200g"/>
</dbReference>
<keyword evidence="2" id="KW-1185">Reference proteome</keyword>
<proteinExistence type="predicted"/>
<sequence>MASKPSSSCSSTLSFFTGDSSVISSFIMLSSPQGCLQPVPNCQFHLCSKGGRINGLEVTLLLSDLLSFNWALAFPPTCLLKLVFWDCQPEAFPTPPSFQVTAGLHGFAALFLALFLHFLERFLFFLSTPLIILELK</sequence>
<dbReference type="AlphaFoldDB" id="V7CAN5"/>
<reference evidence="2" key="1">
    <citation type="journal article" date="2014" name="Nat. Genet.">
        <title>A reference genome for common bean and genome-wide analysis of dual domestications.</title>
        <authorList>
            <person name="Schmutz J."/>
            <person name="McClean P.E."/>
            <person name="Mamidi S."/>
            <person name="Wu G.A."/>
            <person name="Cannon S.B."/>
            <person name="Grimwood J."/>
            <person name="Jenkins J."/>
            <person name="Shu S."/>
            <person name="Song Q."/>
            <person name="Chavarro C."/>
            <person name="Torres-Torres M."/>
            <person name="Geffroy V."/>
            <person name="Moghaddam S.M."/>
            <person name="Gao D."/>
            <person name="Abernathy B."/>
            <person name="Barry K."/>
            <person name="Blair M."/>
            <person name="Brick M.A."/>
            <person name="Chovatia M."/>
            <person name="Gepts P."/>
            <person name="Goodstein D.M."/>
            <person name="Gonzales M."/>
            <person name="Hellsten U."/>
            <person name="Hyten D.L."/>
            <person name="Jia G."/>
            <person name="Kelly J.D."/>
            <person name="Kudrna D."/>
            <person name="Lee R."/>
            <person name="Richard M.M."/>
            <person name="Miklas P.N."/>
            <person name="Osorno J.M."/>
            <person name="Rodrigues J."/>
            <person name="Thareau V."/>
            <person name="Urrea C.A."/>
            <person name="Wang M."/>
            <person name="Yu Y."/>
            <person name="Zhang M."/>
            <person name="Wing R.A."/>
            <person name="Cregan P.B."/>
            <person name="Rokhsar D.S."/>
            <person name="Jackson S.A."/>
        </authorList>
    </citation>
    <scope>NUCLEOTIDE SEQUENCE [LARGE SCALE GENOMIC DNA]</scope>
    <source>
        <strain evidence="2">cv. G19833</strain>
    </source>
</reference>
<organism evidence="1 2">
    <name type="scientific">Phaseolus vulgaris</name>
    <name type="common">Kidney bean</name>
    <name type="synonym">French bean</name>
    <dbReference type="NCBI Taxonomy" id="3885"/>
    <lineage>
        <taxon>Eukaryota</taxon>
        <taxon>Viridiplantae</taxon>
        <taxon>Streptophyta</taxon>
        <taxon>Embryophyta</taxon>
        <taxon>Tracheophyta</taxon>
        <taxon>Spermatophyta</taxon>
        <taxon>Magnoliopsida</taxon>
        <taxon>eudicotyledons</taxon>
        <taxon>Gunneridae</taxon>
        <taxon>Pentapetalae</taxon>
        <taxon>rosids</taxon>
        <taxon>fabids</taxon>
        <taxon>Fabales</taxon>
        <taxon>Fabaceae</taxon>
        <taxon>Papilionoideae</taxon>
        <taxon>50 kb inversion clade</taxon>
        <taxon>NPAAA clade</taxon>
        <taxon>indigoferoid/millettioid clade</taxon>
        <taxon>Phaseoleae</taxon>
        <taxon>Phaseolus</taxon>
    </lineage>
</organism>
<dbReference type="Proteomes" id="UP000000226">
    <property type="component" value="Chromosome 3"/>
</dbReference>
<name>V7CAN5_PHAVU</name>
<accession>V7CAN5</accession>
<dbReference type="EMBL" id="CM002290">
    <property type="protein sequence ID" value="ESW25976.1"/>
    <property type="molecule type" value="Genomic_DNA"/>
</dbReference>
<protein>
    <submittedName>
        <fullName evidence="1">Uncharacterized protein</fullName>
    </submittedName>
</protein>